<dbReference type="Proteomes" id="UP000538566">
    <property type="component" value="Unassembled WGS sequence"/>
</dbReference>
<reference evidence="1 2" key="1">
    <citation type="submission" date="2020-08" db="EMBL/GenBank/DDBJ databases">
        <title>Genomic Encyclopedia of Type Strains, Phase IV (KMG-IV): sequencing the most valuable type-strain genomes for metagenomic binning, comparative biology and taxonomic classification.</title>
        <authorList>
            <person name="Goeker M."/>
        </authorList>
    </citation>
    <scope>NUCLEOTIDE SEQUENCE [LARGE SCALE GENOMIC DNA]</scope>
    <source>
        <strain evidence="1 2">DSM 17507</strain>
    </source>
</reference>
<dbReference type="RefSeq" id="WP_144902579.1">
    <property type="nucleotide sequence ID" value="NZ_JACHOA010000001.1"/>
</dbReference>
<keyword evidence="2" id="KW-1185">Reference proteome</keyword>
<accession>A0A7W7ES50</accession>
<organism evidence="1 2">
    <name type="scientific">Novosphingobium taihuense</name>
    <dbReference type="NCBI Taxonomy" id="260085"/>
    <lineage>
        <taxon>Bacteria</taxon>
        <taxon>Pseudomonadati</taxon>
        <taxon>Pseudomonadota</taxon>
        <taxon>Alphaproteobacteria</taxon>
        <taxon>Sphingomonadales</taxon>
        <taxon>Sphingomonadaceae</taxon>
        <taxon>Novosphingobium</taxon>
    </lineage>
</organism>
<protein>
    <submittedName>
        <fullName evidence="1">Uncharacterized protein</fullName>
    </submittedName>
</protein>
<comment type="caution">
    <text evidence="1">The sequence shown here is derived from an EMBL/GenBank/DDBJ whole genome shotgun (WGS) entry which is preliminary data.</text>
</comment>
<gene>
    <name evidence="1" type="ORF">GGR37_000174</name>
</gene>
<evidence type="ECO:0000313" key="2">
    <source>
        <dbReference type="Proteomes" id="UP000538566"/>
    </source>
</evidence>
<evidence type="ECO:0000313" key="1">
    <source>
        <dbReference type="EMBL" id="MBB4611928.1"/>
    </source>
</evidence>
<dbReference type="AlphaFoldDB" id="A0A7W7ES50"/>
<sequence>MTLQAFNSSQAVKVSMIEPVRKLWLARAVVPDVDLVWNGHGKASSISGLLGRTDDRETFEQRTGIPADLAKLCECLLTMGITKTPASDAAAIAGNEALLAFGTEWLDAIAPGAELGMTVPRFARHCMDLILRPDFPLAVHVSPALVEAAGQIRDLWDRELAGQSVSRGEWRGVQRAAMSAAASDGDAWAYRIASFIEGIAWPIATVSHEFTGLFEPMFFNCLMFEETAFMTDEERSDRAHMLLGWKAMATAPRDEIGLVDPDPLEAHPESARVLSAEYLEQMMGRMAEIRAAAQGRKDTIIRETMDTVLRLIRSA</sequence>
<dbReference type="EMBL" id="JACHOA010000001">
    <property type="protein sequence ID" value="MBB4611928.1"/>
    <property type="molecule type" value="Genomic_DNA"/>
</dbReference>
<proteinExistence type="predicted"/>
<dbReference type="OrthoDB" id="7593609at2"/>
<name>A0A7W7ES50_9SPHN</name>